<proteinExistence type="predicted"/>
<feature type="domain" description="ELMO" evidence="3">
    <location>
        <begin position="31"/>
        <end position="199"/>
    </location>
</feature>
<dbReference type="SMART" id="SM00233">
    <property type="entry name" value="PH"/>
    <property type="match status" value="1"/>
</dbReference>
<dbReference type="InterPro" id="IPR011993">
    <property type="entry name" value="PH-like_dom_sf"/>
</dbReference>
<dbReference type="InterPro" id="IPR006816">
    <property type="entry name" value="ELMO_dom"/>
</dbReference>
<dbReference type="PROSITE" id="PS51335">
    <property type="entry name" value="ELMO"/>
    <property type="match status" value="1"/>
</dbReference>
<dbReference type="SUPFAM" id="SSF50729">
    <property type="entry name" value="PH domain-like"/>
    <property type="match status" value="1"/>
</dbReference>
<evidence type="ECO:0000256" key="1">
    <source>
        <dbReference type="ARBA" id="ARBA00024863"/>
    </source>
</evidence>
<dbReference type="PANTHER" id="PTHR12771:SF56">
    <property type="entry name" value="CED-12"/>
    <property type="match status" value="1"/>
</dbReference>
<accession>A0A8J2SPD2</accession>
<sequence>MAPNKRPPTAAETQTLDAIRADLKTPFDEATHGDLLKRLWKAGLDGPFERRSQKWQLLGFQGADPTTDLRACKLLGLKTLVTFLETSPRHAEAILESRRITGDFDPRKPGFYPVACAGIEVTAFLCELCGLRGPNGAPPPAELPPSNRWAALVGTRTSFDECFAAVLRALDRRFDDERGDYMGFASVRDAVFADVREALDRGESTVERSLKLAPGAWGATKPDYAGYLDKLPASSRAKRLVAAWQRRYFVLRGAVIGVLKCDSSTRAEACGELRSLYRLTAASVVSVRRDRLVVENLERDGRSKLKLVVRGDDLEKWAAALERAVPQNFSDSGDESPVVDLDTS</sequence>
<evidence type="ECO:0000313" key="5">
    <source>
        <dbReference type="Proteomes" id="UP000789595"/>
    </source>
</evidence>
<organism evidence="4 5">
    <name type="scientific">Pelagomonas calceolata</name>
    <dbReference type="NCBI Taxonomy" id="35677"/>
    <lineage>
        <taxon>Eukaryota</taxon>
        <taxon>Sar</taxon>
        <taxon>Stramenopiles</taxon>
        <taxon>Ochrophyta</taxon>
        <taxon>Pelagophyceae</taxon>
        <taxon>Pelagomonadales</taxon>
        <taxon>Pelagomonadaceae</taxon>
        <taxon>Pelagomonas</taxon>
    </lineage>
</organism>
<gene>
    <name evidence="4" type="ORF">PECAL_4P14470</name>
</gene>
<dbReference type="InterPro" id="IPR001849">
    <property type="entry name" value="PH_domain"/>
</dbReference>
<keyword evidence="5" id="KW-1185">Reference proteome</keyword>
<evidence type="ECO:0000259" key="2">
    <source>
        <dbReference type="PROSITE" id="PS50003"/>
    </source>
</evidence>
<protein>
    <recommendedName>
        <fullName evidence="6">PH domain-containing protein</fullName>
    </recommendedName>
</protein>
<name>A0A8J2SPD2_9STRA</name>
<reference evidence="4" key="1">
    <citation type="submission" date="2021-11" db="EMBL/GenBank/DDBJ databases">
        <authorList>
            <consortium name="Genoscope - CEA"/>
            <person name="William W."/>
        </authorList>
    </citation>
    <scope>NUCLEOTIDE SEQUENCE</scope>
</reference>
<evidence type="ECO:0000259" key="3">
    <source>
        <dbReference type="PROSITE" id="PS51335"/>
    </source>
</evidence>
<evidence type="ECO:0000313" key="4">
    <source>
        <dbReference type="EMBL" id="CAH0374178.1"/>
    </source>
</evidence>
<feature type="domain" description="PH" evidence="2">
    <location>
        <begin position="221"/>
        <end position="326"/>
    </location>
</feature>
<dbReference type="PROSITE" id="PS50003">
    <property type="entry name" value="PH_DOMAIN"/>
    <property type="match status" value="1"/>
</dbReference>
<comment type="caution">
    <text evidence="4">The sequence shown here is derived from an EMBL/GenBank/DDBJ whole genome shotgun (WGS) entry which is preliminary data.</text>
</comment>
<dbReference type="OrthoDB" id="266227at2759"/>
<dbReference type="PANTHER" id="PTHR12771">
    <property type="entry name" value="ENGULFMENT AND CELL MOTILITY"/>
    <property type="match status" value="1"/>
</dbReference>
<dbReference type="InterPro" id="IPR050868">
    <property type="entry name" value="ELMO_domain-containing"/>
</dbReference>
<dbReference type="AlphaFoldDB" id="A0A8J2SPD2"/>
<dbReference type="Pfam" id="PF04727">
    <property type="entry name" value="ELMO_CED12"/>
    <property type="match status" value="1"/>
</dbReference>
<comment type="function">
    <text evidence="1">Involved in cytoskeletal rearrangements required for phagocytosis of apoptotic cells and cell motility. Acts in association with DOCK1 and CRK. Was initially proposed to be required in complex with DOCK1 to activate Rac Rho small GTPases. May enhance the guanine nucleotide exchange factor (GEF) activity of DOCK1.</text>
</comment>
<dbReference type="Gene3D" id="2.30.29.30">
    <property type="entry name" value="Pleckstrin-homology domain (PH domain)/Phosphotyrosine-binding domain (PTB)"/>
    <property type="match status" value="1"/>
</dbReference>
<dbReference type="Proteomes" id="UP000789595">
    <property type="component" value="Unassembled WGS sequence"/>
</dbReference>
<evidence type="ECO:0008006" key="6">
    <source>
        <dbReference type="Google" id="ProtNLM"/>
    </source>
</evidence>
<dbReference type="EMBL" id="CAKKNE010000004">
    <property type="protein sequence ID" value="CAH0374178.1"/>
    <property type="molecule type" value="Genomic_DNA"/>
</dbReference>